<gene>
    <name evidence="2" type="ORF">VZC37_02925</name>
</gene>
<feature type="region of interest" description="Disordered" evidence="1">
    <location>
        <begin position="86"/>
        <end position="107"/>
    </location>
</feature>
<keyword evidence="3" id="KW-1185">Reference proteome</keyword>
<reference evidence="2 3" key="1">
    <citation type="submission" date="2024-01" db="EMBL/GenBank/DDBJ databases">
        <title>Draft genome sequence of Gordonia sp. LSe1-13.</title>
        <authorList>
            <person name="Suphannarot A."/>
            <person name="Mingma R."/>
        </authorList>
    </citation>
    <scope>NUCLEOTIDE SEQUENCE [LARGE SCALE GENOMIC DNA]</scope>
    <source>
        <strain evidence="2 3">LSe1-13</strain>
    </source>
</reference>
<dbReference type="EMBL" id="JAZDUF010000001">
    <property type="protein sequence ID" value="MEE3849267.1"/>
    <property type="molecule type" value="Genomic_DNA"/>
</dbReference>
<name>A0ABU7M827_9ACTN</name>
<evidence type="ECO:0000313" key="3">
    <source>
        <dbReference type="Proteomes" id="UP001347146"/>
    </source>
</evidence>
<protein>
    <submittedName>
        <fullName evidence="2">Uncharacterized protein</fullName>
    </submittedName>
</protein>
<dbReference type="RefSeq" id="WP_330430911.1">
    <property type="nucleotide sequence ID" value="NZ_JAZDUF010000001.1"/>
</dbReference>
<evidence type="ECO:0000313" key="2">
    <source>
        <dbReference type="EMBL" id="MEE3849267.1"/>
    </source>
</evidence>
<comment type="caution">
    <text evidence="2">The sequence shown here is derived from an EMBL/GenBank/DDBJ whole genome shotgun (WGS) entry which is preliminary data.</text>
</comment>
<organism evidence="2 3">
    <name type="scientific">Gordonia sesuvii</name>
    <dbReference type="NCBI Taxonomy" id="3116777"/>
    <lineage>
        <taxon>Bacteria</taxon>
        <taxon>Bacillati</taxon>
        <taxon>Actinomycetota</taxon>
        <taxon>Actinomycetes</taxon>
        <taxon>Mycobacteriales</taxon>
        <taxon>Gordoniaceae</taxon>
        <taxon>Gordonia</taxon>
    </lineage>
</organism>
<sequence>MFDYLGHMNIGGVHSVIDSLAVVTVGENATGREVFDATASLVKARNVVDHQLAAHVRAMERLGVAKRSGGTTRQLLIEMGLAAPARHRSPPRTLSCQASIRAAASRT</sequence>
<proteinExistence type="predicted"/>
<accession>A0ABU7M827</accession>
<dbReference type="Proteomes" id="UP001347146">
    <property type="component" value="Unassembled WGS sequence"/>
</dbReference>
<evidence type="ECO:0000256" key="1">
    <source>
        <dbReference type="SAM" id="MobiDB-lite"/>
    </source>
</evidence>